<keyword evidence="3" id="KW-1185">Reference proteome</keyword>
<protein>
    <submittedName>
        <fullName evidence="2">FAD-dependent sensor of blue light</fullName>
    </submittedName>
</protein>
<organism evidence="2 3">
    <name type="scientific">Humitalea rosea</name>
    <dbReference type="NCBI Taxonomy" id="990373"/>
    <lineage>
        <taxon>Bacteria</taxon>
        <taxon>Pseudomonadati</taxon>
        <taxon>Pseudomonadota</taxon>
        <taxon>Alphaproteobacteria</taxon>
        <taxon>Acetobacterales</taxon>
        <taxon>Roseomonadaceae</taxon>
        <taxon>Humitalea</taxon>
    </lineage>
</organism>
<dbReference type="GO" id="GO:0071949">
    <property type="term" value="F:FAD binding"/>
    <property type="evidence" value="ECO:0007669"/>
    <property type="project" value="InterPro"/>
</dbReference>
<reference evidence="2 3" key="1">
    <citation type="submission" date="2018-06" db="EMBL/GenBank/DDBJ databases">
        <title>Genomic Encyclopedia of Archaeal and Bacterial Type Strains, Phase II (KMG-II): from individual species to whole genera.</title>
        <authorList>
            <person name="Goeker M."/>
        </authorList>
    </citation>
    <scope>NUCLEOTIDE SEQUENCE [LARGE SCALE GENOMIC DNA]</scope>
    <source>
        <strain evidence="2 3">DSM 24525</strain>
    </source>
</reference>
<dbReference type="Pfam" id="PF04940">
    <property type="entry name" value="BLUF"/>
    <property type="match status" value="1"/>
</dbReference>
<dbReference type="SMART" id="SM01034">
    <property type="entry name" value="BLUF"/>
    <property type="match status" value="1"/>
</dbReference>
<evidence type="ECO:0000313" key="3">
    <source>
        <dbReference type="Proteomes" id="UP000249688"/>
    </source>
</evidence>
<dbReference type="EMBL" id="QKYU01000005">
    <property type="protein sequence ID" value="PZW48385.1"/>
    <property type="molecule type" value="Genomic_DNA"/>
</dbReference>
<feature type="domain" description="BLUF" evidence="1">
    <location>
        <begin position="9"/>
        <end position="104"/>
    </location>
</feature>
<evidence type="ECO:0000259" key="1">
    <source>
        <dbReference type="PROSITE" id="PS50925"/>
    </source>
</evidence>
<evidence type="ECO:0000313" key="2">
    <source>
        <dbReference type="EMBL" id="PZW48385.1"/>
    </source>
</evidence>
<dbReference type="PROSITE" id="PS50925">
    <property type="entry name" value="BLUF"/>
    <property type="match status" value="1"/>
</dbReference>
<dbReference type="Gene3D" id="3.30.70.100">
    <property type="match status" value="1"/>
</dbReference>
<gene>
    <name evidence="2" type="ORF">C8P66_105134</name>
</gene>
<accession>A0A2W7IMH2</accession>
<comment type="caution">
    <text evidence="2">The sequence shown here is derived from an EMBL/GenBank/DDBJ whole genome shotgun (WGS) entry which is preliminary data.</text>
</comment>
<sequence length="138" mass="15089">MPQTLPQTLHRLTYFSRSLLRGPAWFVEAEIERLRHTSEARNRAAGITGSLLFNDGCFAQILEGPAAALDRLFAAICADPRHSHVTVLQEVTATARAFPDTPLSYIGPTLTLPPRGAAVPLFERIEQVARGEGPSISR</sequence>
<dbReference type="OrthoDB" id="196105at2"/>
<dbReference type="SUPFAM" id="SSF54975">
    <property type="entry name" value="Acylphosphatase/BLUF domain-like"/>
    <property type="match status" value="1"/>
</dbReference>
<dbReference type="AlphaFoldDB" id="A0A2W7IMH2"/>
<dbReference type="InterPro" id="IPR036046">
    <property type="entry name" value="Acylphosphatase-like_dom_sf"/>
</dbReference>
<dbReference type="InterPro" id="IPR007024">
    <property type="entry name" value="BLUF_domain"/>
</dbReference>
<dbReference type="GO" id="GO:0009882">
    <property type="term" value="F:blue light photoreceptor activity"/>
    <property type="evidence" value="ECO:0007669"/>
    <property type="project" value="InterPro"/>
</dbReference>
<name>A0A2W7IMH2_9PROT</name>
<dbReference type="RefSeq" id="WP_158537113.1">
    <property type="nucleotide sequence ID" value="NZ_QKYU01000005.1"/>
</dbReference>
<proteinExistence type="predicted"/>
<dbReference type="Proteomes" id="UP000249688">
    <property type="component" value="Unassembled WGS sequence"/>
</dbReference>